<reference evidence="8" key="1">
    <citation type="submission" date="2018-05" db="EMBL/GenBank/DDBJ databases">
        <title>Draft genome sequence of Stemphylium lycopersici strain CIDEFI 213.</title>
        <authorList>
            <person name="Medina R."/>
            <person name="Franco M.E.E."/>
            <person name="Lucentini C.G."/>
            <person name="Saparrat M.C.N."/>
            <person name="Balatti P.A."/>
        </authorList>
    </citation>
    <scope>NUCLEOTIDE SEQUENCE [LARGE SCALE GENOMIC DNA]</scope>
    <source>
        <strain evidence="8">CIDEFI 213</strain>
    </source>
</reference>
<dbReference type="AlphaFoldDB" id="A0A364N6R2"/>
<evidence type="ECO:0000256" key="5">
    <source>
        <dbReference type="ARBA" id="ARBA00023242"/>
    </source>
</evidence>
<protein>
    <submittedName>
        <fullName evidence="7">Recombination hotspot-binding protein</fullName>
        <ecNumber evidence="7">2.7.7.6</ecNumber>
    </submittedName>
</protein>
<dbReference type="Proteomes" id="UP000249619">
    <property type="component" value="Unassembled WGS sequence"/>
</dbReference>
<dbReference type="GO" id="GO:0003677">
    <property type="term" value="F:DNA binding"/>
    <property type="evidence" value="ECO:0007669"/>
    <property type="project" value="InterPro"/>
</dbReference>
<keyword evidence="7" id="KW-0808">Transferase</keyword>
<proteinExistence type="predicted"/>
<evidence type="ECO:0000313" key="7">
    <source>
        <dbReference type="EMBL" id="RAR12927.1"/>
    </source>
</evidence>
<dbReference type="InterPro" id="IPR007811">
    <property type="entry name" value="RPC4"/>
</dbReference>
<feature type="compositionally biased region" description="Gly residues" evidence="6">
    <location>
        <begin position="225"/>
        <end position="245"/>
    </location>
</feature>
<feature type="compositionally biased region" description="Low complexity" evidence="6">
    <location>
        <begin position="113"/>
        <end position="126"/>
    </location>
</feature>
<keyword evidence="3" id="KW-0240">DNA-directed RNA polymerase</keyword>
<feature type="compositionally biased region" description="Basic residues" evidence="6">
    <location>
        <begin position="1"/>
        <end position="11"/>
    </location>
</feature>
<gene>
    <name evidence="7" type="ORF">DDE83_003725</name>
</gene>
<organism evidence="7 8">
    <name type="scientific">Stemphylium lycopersici</name>
    <name type="common">Tomato gray leaf spot disease fungus</name>
    <name type="synonym">Thyrospora lycopersici</name>
    <dbReference type="NCBI Taxonomy" id="183478"/>
    <lineage>
        <taxon>Eukaryota</taxon>
        <taxon>Fungi</taxon>
        <taxon>Dikarya</taxon>
        <taxon>Ascomycota</taxon>
        <taxon>Pezizomycotina</taxon>
        <taxon>Dothideomycetes</taxon>
        <taxon>Pleosporomycetidae</taxon>
        <taxon>Pleosporales</taxon>
        <taxon>Pleosporineae</taxon>
        <taxon>Pleosporaceae</taxon>
        <taxon>Stemphylium</taxon>
    </lineage>
</organism>
<comment type="caution">
    <text evidence="7">The sequence shown here is derived from an EMBL/GenBank/DDBJ whole genome shotgun (WGS) entry which is preliminary data.</text>
</comment>
<dbReference type="PANTHER" id="PTHR13408:SF0">
    <property type="entry name" value="DNA-DIRECTED RNA POLYMERASE III SUBUNIT RPC4"/>
    <property type="match status" value="1"/>
</dbReference>
<dbReference type="GO" id="GO:0003899">
    <property type="term" value="F:DNA-directed RNA polymerase activity"/>
    <property type="evidence" value="ECO:0007669"/>
    <property type="project" value="UniProtKB-EC"/>
</dbReference>
<dbReference type="OrthoDB" id="5836119at2759"/>
<feature type="compositionally biased region" description="Basic and acidic residues" evidence="6">
    <location>
        <begin position="147"/>
        <end position="200"/>
    </location>
</feature>
<dbReference type="PRINTS" id="PR00902">
    <property type="entry name" value="VP6CAPSID"/>
</dbReference>
<dbReference type="STRING" id="183478.A0A364N6R2"/>
<evidence type="ECO:0000313" key="8">
    <source>
        <dbReference type="Proteomes" id="UP000249619"/>
    </source>
</evidence>
<keyword evidence="7" id="KW-0548">Nucleotidyltransferase</keyword>
<sequence length="620" mass="65254">MPPKPRGRGSARARGGARGGSTAGRDTGANSEGTEDATPQSTAPAAATEGSAEPVVPKQEDSDAKPVVAGERAPATAESQDVASTAVSAVASPQPGTEAATRAPVQRLGSLQGSVPPSRSASPSVRGRGGAARGKRGVKTPAFTGRRSKEERDAIAKEQAARDRERTKEQVAADKRREADAQRQARREANKQKNARDRKNNPNRGYSGFGAGSGSRAERVKTEDGGYGSSGRSGGGGGGSGGGVGSSIKREDGGLESSDDEDDVNVPRKDIDLIEISSDEDENKSASAPTQRASRTALPVRIGRREHQERTFGINTEASSETSAKILEQAESGGQSLQTAASDQVARKPKAKSKDVEVTGSRKQFKGVWHDSEDSDVAVKTEPTSDDEKMAGAEQPAGKQEPSSPGTERKPKLKKKSIAEPILQTDEDRAEWARYLANLHHIRAELGPEEVPQVDGSGDVPMADAGNAEKKPTVRDNNVYLFQIPPLMPEVEPPTIKGEPSDPQPPPPSAQPSSKPDTKIKLEEGGFSDPAAKVKEGARFGSGMVGKLRVHASGRTTLDWGGTSFELNPGTKASFLQEVASVEIRPENERAAPEDAGDATSLGRVKGKFVVVPNWDEMLG</sequence>
<name>A0A364N6R2_STELY</name>
<dbReference type="Pfam" id="PF05132">
    <property type="entry name" value="RNA_pol_Rpc4"/>
    <property type="match status" value="1"/>
</dbReference>
<dbReference type="GO" id="GO:0005666">
    <property type="term" value="C:RNA polymerase III complex"/>
    <property type="evidence" value="ECO:0007669"/>
    <property type="project" value="InterPro"/>
</dbReference>
<dbReference type="GO" id="GO:0042797">
    <property type="term" value="P:tRNA transcription by RNA polymerase III"/>
    <property type="evidence" value="ECO:0007669"/>
    <property type="project" value="TreeGrafter"/>
</dbReference>
<feature type="compositionally biased region" description="Polar residues" evidence="6">
    <location>
        <begin position="332"/>
        <end position="342"/>
    </location>
</feature>
<dbReference type="EC" id="2.7.7.6" evidence="7"/>
<feature type="compositionally biased region" description="Low complexity" evidence="6">
    <location>
        <begin position="82"/>
        <end position="92"/>
    </location>
</feature>
<keyword evidence="4" id="KW-0804">Transcription</keyword>
<evidence type="ECO:0000256" key="3">
    <source>
        <dbReference type="ARBA" id="ARBA00022478"/>
    </source>
</evidence>
<keyword evidence="8" id="KW-1185">Reference proteome</keyword>
<accession>A0A364N6R2</accession>
<feature type="compositionally biased region" description="Polar residues" evidence="6">
    <location>
        <begin position="313"/>
        <end position="323"/>
    </location>
</feature>
<evidence type="ECO:0000256" key="1">
    <source>
        <dbReference type="ARBA" id="ARBA00004123"/>
    </source>
</evidence>
<evidence type="ECO:0000256" key="6">
    <source>
        <dbReference type="SAM" id="MobiDB-lite"/>
    </source>
</evidence>
<keyword evidence="5" id="KW-0539">Nucleus</keyword>
<dbReference type="InterPro" id="IPR001399">
    <property type="entry name" value="Orbi_VP6"/>
</dbReference>
<comment type="subcellular location">
    <subcellularLocation>
        <location evidence="1">Nucleus</location>
    </subcellularLocation>
    <subcellularLocation>
        <location evidence="2">Virion</location>
    </subcellularLocation>
</comment>
<evidence type="ECO:0000256" key="4">
    <source>
        <dbReference type="ARBA" id="ARBA00023163"/>
    </source>
</evidence>
<dbReference type="EMBL" id="QGDH01000043">
    <property type="protein sequence ID" value="RAR12927.1"/>
    <property type="molecule type" value="Genomic_DNA"/>
</dbReference>
<dbReference type="PANTHER" id="PTHR13408">
    <property type="entry name" value="DNA-DIRECTED RNA POLYMERASE III"/>
    <property type="match status" value="1"/>
</dbReference>
<feature type="compositionally biased region" description="Polar residues" evidence="6">
    <location>
        <begin position="285"/>
        <end position="294"/>
    </location>
</feature>
<dbReference type="GO" id="GO:0005198">
    <property type="term" value="F:structural molecule activity"/>
    <property type="evidence" value="ECO:0007669"/>
    <property type="project" value="InterPro"/>
</dbReference>
<feature type="region of interest" description="Disordered" evidence="6">
    <location>
        <begin position="446"/>
        <end position="533"/>
    </location>
</feature>
<feature type="compositionally biased region" description="Low complexity" evidence="6">
    <location>
        <begin position="37"/>
        <end position="48"/>
    </location>
</feature>
<evidence type="ECO:0000256" key="2">
    <source>
        <dbReference type="ARBA" id="ARBA00004328"/>
    </source>
</evidence>
<feature type="region of interest" description="Disordered" evidence="6">
    <location>
        <begin position="1"/>
        <end position="427"/>
    </location>
</feature>